<evidence type="ECO:0000313" key="1">
    <source>
        <dbReference type="EMBL" id="ORZ15225.1"/>
    </source>
</evidence>
<dbReference type="OrthoDB" id="2250046at2759"/>
<dbReference type="GO" id="GO:0006364">
    <property type="term" value="P:rRNA processing"/>
    <property type="evidence" value="ECO:0007669"/>
    <property type="project" value="InterPro"/>
</dbReference>
<name>A0A1X2IEV7_9FUNG</name>
<dbReference type="Proteomes" id="UP000193560">
    <property type="component" value="Unassembled WGS sequence"/>
</dbReference>
<protein>
    <recommendedName>
        <fullName evidence="3">Ribosome-binding factor A-domain-containing protein</fullName>
    </recommendedName>
</protein>
<comment type="caution">
    <text evidence="1">The sequence shown here is derived from an EMBL/GenBank/DDBJ whole genome shotgun (WGS) entry which is preliminary data.</text>
</comment>
<sequence length="198" mass="22958">MFLIKRTLTTLPKTAARKPQLDQVQDVMIPGKYLRYFKPKKNKSITPEHKEAWHHDSSRHLELHTETARPLQGHELDAAPTVMQERLAQRIHRALSTVYSVEVLPTPLITQAHLTLRHVKISRNLKKCYIFYEPTSPSKKERGEVHRALTSYLPMLNTLIKNHAQLRKPLSIKFVSDTQSKELDAIYDRLALELKDTP</sequence>
<dbReference type="InterPro" id="IPR023799">
    <property type="entry name" value="RbfA_dom_sf"/>
</dbReference>
<dbReference type="Pfam" id="PF02033">
    <property type="entry name" value="RBFA"/>
    <property type="match status" value="1"/>
</dbReference>
<proteinExistence type="predicted"/>
<reference evidence="1 2" key="1">
    <citation type="submission" date="2016-07" db="EMBL/GenBank/DDBJ databases">
        <title>Pervasive Adenine N6-methylation of Active Genes in Fungi.</title>
        <authorList>
            <consortium name="DOE Joint Genome Institute"/>
            <person name="Mondo S.J."/>
            <person name="Dannebaum R.O."/>
            <person name="Kuo R.C."/>
            <person name="Labutti K."/>
            <person name="Haridas S."/>
            <person name="Kuo A."/>
            <person name="Salamov A."/>
            <person name="Ahrendt S.R."/>
            <person name="Lipzen A."/>
            <person name="Sullivan W."/>
            <person name="Andreopoulos W.B."/>
            <person name="Clum A."/>
            <person name="Lindquist E."/>
            <person name="Daum C."/>
            <person name="Ramamoorthy G.K."/>
            <person name="Gryganskyi A."/>
            <person name="Culley D."/>
            <person name="Magnuson J.K."/>
            <person name="James T.Y."/>
            <person name="O'Malley M.A."/>
            <person name="Stajich J.E."/>
            <person name="Spatafora J.W."/>
            <person name="Visel A."/>
            <person name="Grigoriev I.V."/>
        </authorList>
    </citation>
    <scope>NUCLEOTIDE SEQUENCE [LARGE SCALE GENOMIC DNA]</scope>
    <source>
        <strain evidence="1 2">NRRL 1336</strain>
    </source>
</reference>
<evidence type="ECO:0000313" key="2">
    <source>
        <dbReference type="Proteomes" id="UP000193560"/>
    </source>
</evidence>
<dbReference type="SUPFAM" id="SSF89919">
    <property type="entry name" value="Ribosome-binding factor A, RbfA"/>
    <property type="match status" value="1"/>
</dbReference>
<accession>A0A1X2IEV7</accession>
<organism evidence="1 2">
    <name type="scientific">Absidia repens</name>
    <dbReference type="NCBI Taxonomy" id="90262"/>
    <lineage>
        <taxon>Eukaryota</taxon>
        <taxon>Fungi</taxon>
        <taxon>Fungi incertae sedis</taxon>
        <taxon>Mucoromycota</taxon>
        <taxon>Mucoromycotina</taxon>
        <taxon>Mucoromycetes</taxon>
        <taxon>Mucorales</taxon>
        <taxon>Cunninghamellaceae</taxon>
        <taxon>Absidia</taxon>
    </lineage>
</organism>
<gene>
    <name evidence="1" type="ORF">BCR42DRAFT_452082</name>
</gene>
<evidence type="ECO:0008006" key="3">
    <source>
        <dbReference type="Google" id="ProtNLM"/>
    </source>
</evidence>
<dbReference type="Gene3D" id="3.30.300.20">
    <property type="match status" value="1"/>
</dbReference>
<dbReference type="InterPro" id="IPR000238">
    <property type="entry name" value="RbfA"/>
</dbReference>
<keyword evidence="2" id="KW-1185">Reference proteome</keyword>
<dbReference type="EMBL" id="MCGE01000013">
    <property type="protein sequence ID" value="ORZ15225.1"/>
    <property type="molecule type" value="Genomic_DNA"/>
</dbReference>
<dbReference type="AlphaFoldDB" id="A0A1X2IEV7"/>
<dbReference type="InterPro" id="IPR015946">
    <property type="entry name" value="KH_dom-like_a/b"/>
</dbReference>